<name>A0A150G0F6_GONPE</name>
<reference evidence="5" key="1">
    <citation type="journal article" date="2016" name="Nat. Commun.">
        <title>The Gonium pectorale genome demonstrates co-option of cell cycle regulation during the evolution of multicellularity.</title>
        <authorList>
            <person name="Hanschen E.R."/>
            <person name="Marriage T.N."/>
            <person name="Ferris P.J."/>
            <person name="Hamaji T."/>
            <person name="Toyoda A."/>
            <person name="Fujiyama A."/>
            <person name="Neme R."/>
            <person name="Noguchi H."/>
            <person name="Minakuchi Y."/>
            <person name="Suzuki M."/>
            <person name="Kawai-Toyooka H."/>
            <person name="Smith D.R."/>
            <person name="Sparks H."/>
            <person name="Anderson J."/>
            <person name="Bakaric R."/>
            <person name="Luria V."/>
            <person name="Karger A."/>
            <person name="Kirschner M.W."/>
            <person name="Durand P.M."/>
            <person name="Michod R.E."/>
            <person name="Nozaki H."/>
            <person name="Olson B.J."/>
        </authorList>
    </citation>
    <scope>NUCLEOTIDE SEQUENCE [LARGE SCALE GENOMIC DNA]</scope>
    <source>
        <strain evidence="5">NIES-2863</strain>
    </source>
</reference>
<evidence type="ECO:0000313" key="4">
    <source>
        <dbReference type="EMBL" id="KXZ43332.1"/>
    </source>
</evidence>
<dbReference type="OrthoDB" id="2735536at2759"/>
<dbReference type="PANTHER" id="PTHR10366:SF852">
    <property type="entry name" value="CINNAMOYL-COA REDUCTASE CAD2"/>
    <property type="match status" value="1"/>
</dbReference>
<dbReference type="AlphaFoldDB" id="A0A150G0F6"/>
<dbReference type="Gene3D" id="3.40.50.720">
    <property type="entry name" value="NAD(P)-binding Rossmann-like Domain"/>
    <property type="match status" value="1"/>
</dbReference>
<protein>
    <recommendedName>
        <fullName evidence="3">NAD-dependent epimerase/dehydratase domain-containing protein</fullName>
    </recommendedName>
</protein>
<dbReference type="Proteomes" id="UP000075714">
    <property type="component" value="Unassembled WGS sequence"/>
</dbReference>
<dbReference type="PANTHER" id="PTHR10366">
    <property type="entry name" value="NAD DEPENDENT EPIMERASE/DEHYDRATASE"/>
    <property type="match status" value="1"/>
</dbReference>
<feature type="domain" description="NAD-dependent epimerase/dehydratase" evidence="3">
    <location>
        <begin position="56"/>
        <end position="299"/>
    </location>
</feature>
<dbReference type="Pfam" id="PF01370">
    <property type="entry name" value="Epimerase"/>
    <property type="match status" value="1"/>
</dbReference>
<dbReference type="InterPro" id="IPR036291">
    <property type="entry name" value="NAD(P)-bd_dom_sf"/>
</dbReference>
<evidence type="ECO:0000259" key="3">
    <source>
        <dbReference type="Pfam" id="PF01370"/>
    </source>
</evidence>
<feature type="region of interest" description="Disordered" evidence="2">
    <location>
        <begin position="1"/>
        <end position="25"/>
    </location>
</feature>
<accession>A0A150G0F6</accession>
<dbReference type="FunFam" id="3.40.50.720:FF:000336">
    <property type="entry name" value="Aldehyde reductase"/>
    <property type="match status" value="1"/>
</dbReference>
<feature type="region of interest" description="Disordered" evidence="2">
    <location>
        <begin position="397"/>
        <end position="416"/>
    </location>
</feature>
<sequence length="416" mass="43431">MASPTDTNADAGATAPAAADAASSAPGPLPPFAPACDPLARVPLYPMEKLSSPLRIAVTGASGYVAGAVVARLLAAGHTVVATVRDPSNQAIVGPLKALPGAAQRLELFAADLLVPGSFDAALSGCEVVIHTASPFIINIKPGEGRARLVDPAVKGVENVIASIERTPSVTRLVLTSSIAAIMWSNPNKCRPGHHQYDETDWNGLASETVMPYAYSKTAAERRAWELARGQSRWSLVAMCPGLVLGPPLSSRTDSESVALVQRLVAGEMWPAAPPGGLSCVDVRDVAAAHCLAAVHPGAKGRYALVGADTDMRSLAGTVAGLYPGGRVWRPAFLLPRWLMVALAPLVGLPKDSAQYTMGFSSSFDTSKVRTELGLAFTPIEVTLRDMVEDLAARGLARHPKPSAADPAAKQHLQKQ</sequence>
<dbReference type="STRING" id="33097.A0A150G0F6"/>
<comment type="caution">
    <text evidence="4">The sequence shown here is derived from an EMBL/GenBank/DDBJ whole genome shotgun (WGS) entry which is preliminary data.</text>
</comment>
<keyword evidence="5" id="KW-1185">Reference proteome</keyword>
<dbReference type="EMBL" id="LSYV01000095">
    <property type="protein sequence ID" value="KXZ43332.1"/>
    <property type="molecule type" value="Genomic_DNA"/>
</dbReference>
<dbReference type="SUPFAM" id="SSF51735">
    <property type="entry name" value="NAD(P)-binding Rossmann-fold domains"/>
    <property type="match status" value="1"/>
</dbReference>
<evidence type="ECO:0000256" key="1">
    <source>
        <dbReference type="ARBA" id="ARBA00023002"/>
    </source>
</evidence>
<proteinExistence type="predicted"/>
<keyword evidence="1" id="KW-0560">Oxidoreductase</keyword>
<dbReference type="GO" id="GO:0016616">
    <property type="term" value="F:oxidoreductase activity, acting on the CH-OH group of donors, NAD or NADP as acceptor"/>
    <property type="evidence" value="ECO:0007669"/>
    <property type="project" value="TreeGrafter"/>
</dbReference>
<dbReference type="InterPro" id="IPR001509">
    <property type="entry name" value="Epimerase_deHydtase"/>
</dbReference>
<organism evidence="4 5">
    <name type="scientific">Gonium pectorale</name>
    <name type="common">Green alga</name>
    <dbReference type="NCBI Taxonomy" id="33097"/>
    <lineage>
        <taxon>Eukaryota</taxon>
        <taxon>Viridiplantae</taxon>
        <taxon>Chlorophyta</taxon>
        <taxon>core chlorophytes</taxon>
        <taxon>Chlorophyceae</taxon>
        <taxon>CS clade</taxon>
        <taxon>Chlamydomonadales</taxon>
        <taxon>Volvocaceae</taxon>
        <taxon>Gonium</taxon>
    </lineage>
</organism>
<evidence type="ECO:0000256" key="2">
    <source>
        <dbReference type="SAM" id="MobiDB-lite"/>
    </source>
</evidence>
<evidence type="ECO:0000313" key="5">
    <source>
        <dbReference type="Proteomes" id="UP000075714"/>
    </source>
</evidence>
<dbReference type="InterPro" id="IPR050425">
    <property type="entry name" value="NAD(P)_dehydrat-like"/>
</dbReference>
<gene>
    <name evidence="4" type="ORF">GPECTOR_94g654</name>
</gene>